<evidence type="ECO:0000256" key="1">
    <source>
        <dbReference type="SAM" id="Phobius"/>
    </source>
</evidence>
<evidence type="ECO:0000313" key="4">
    <source>
        <dbReference type="Proteomes" id="UP000283530"/>
    </source>
</evidence>
<feature type="domain" description="DUF7953" evidence="2">
    <location>
        <begin position="125"/>
        <end position="183"/>
    </location>
</feature>
<dbReference type="EMBL" id="QPKB01000005">
    <property type="protein sequence ID" value="RWR86000.1"/>
    <property type="molecule type" value="Genomic_DNA"/>
</dbReference>
<feature type="transmembrane region" description="Helical" evidence="1">
    <location>
        <begin position="208"/>
        <end position="232"/>
    </location>
</feature>
<keyword evidence="4" id="KW-1185">Reference proteome</keyword>
<accession>A0A443P5E4</accession>
<keyword evidence="1" id="KW-1133">Transmembrane helix</keyword>
<evidence type="ECO:0000313" key="3">
    <source>
        <dbReference type="EMBL" id="RWR86000.1"/>
    </source>
</evidence>
<dbReference type="Proteomes" id="UP000283530">
    <property type="component" value="Unassembled WGS sequence"/>
</dbReference>
<sequence length="268" mass="30872">MDHLWSATSSRAAPAKMHDKPSAVTLRTLNDPLTGIVSSSVVTLRSIQIFKSHEWLTSEPTIYFHCQGENKTILPDVKKTYFLYTFKGAESWQKFLVIYKTCSSVFISYSTLNNFIFHIHYPEVHPLAELIDQKCKRCGLYEKDSIKSDDVFDEWELCPDDFLAPDGKYLRVKEKEFNLTLSCRQCLPLEPNSVRTPSSPSESNDKGMYVLLVILISALVSVVSVIGFIYGYNYWQKRKREKEQAQFLKLFEDGDDIEDELGLEHDMI</sequence>
<dbReference type="OrthoDB" id="2014701at2759"/>
<protein>
    <submittedName>
        <fullName evidence="3">Putative transmembrane protein</fullName>
    </submittedName>
</protein>
<dbReference type="Pfam" id="PF25829">
    <property type="entry name" value="DUF7953"/>
    <property type="match status" value="2"/>
</dbReference>
<keyword evidence="1 3" id="KW-0812">Transmembrane</keyword>
<dbReference type="AlphaFoldDB" id="A0A443P5E4"/>
<name>A0A443P5E4_9MAGN</name>
<gene>
    <name evidence="3" type="ORF">CKAN_01488100</name>
</gene>
<dbReference type="PANTHER" id="PTHR33780:SF3">
    <property type="entry name" value="EXPRESSED PROTEIN"/>
    <property type="match status" value="1"/>
</dbReference>
<reference evidence="3 4" key="1">
    <citation type="journal article" date="2019" name="Nat. Plants">
        <title>Stout camphor tree genome fills gaps in understanding of flowering plant genome evolution.</title>
        <authorList>
            <person name="Chaw S.M."/>
            <person name="Liu Y.C."/>
            <person name="Wu Y.W."/>
            <person name="Wang H.Y."/>
            <person name="Lin C.I."/>
            <person name="Wu C.S."/>
            <person name="Ke H.M."/>
            <person name="Chang L.Y."/>
            <person name="Hsu C.Y."/>
            <person name="Yang H.T."/>
            <person name="Sudianto E."/>
            <person name="Hsu M.H."/>
            <person name="Wu K.P."/>
            <person name="Wang L.N."/>
            <person name="Leebens-Mack J.H."/>
            <person name="Tsai I.J."/>
        </authorList>
    </citation>
    <scope>NUCLEOTIDE SEQUENCE [LARGE SCALE GENOMIC DNA]</scope>
    <source>
        <strain evidence="4">cv. Chaw 1501</strain>
        <tissue evidence="3">Young leaves</tissue>
    </source>
</reference>
<dbReference type="InterPro" id="IPR057713">
    <property type="entry name" value="DUF7953"/>
</dbReference>
<organism evidence="3 4">
    <name type="scientific">Cinnamomum micranthum f. kanehirae</name>
    <dbReference type="NCBI Taxonomy" id="337451"/>
    <lineage>
        <taxon>Eukaryota</taxon>
        <taxon>Viridiplantae</taxon>
        <taxon>Streptophyta</taxon>
        <taxon>Embryophyta</taxon>
        <taxon>Tracheophyta</taxon>
        <taxon>Spermatophyta</taxon>
        <taxon>Magnoliopsida</taxon>
        <taxon>Magnoliidae</taxon>
        <taxon>Laurales</taxon>
        <taxon>Lauraceae</taxon>
        <taxon>Cinnamomum</taxon>
    </lineage>
</organism>
<comment type="caution">
    <text evidence="3">The sequence shown here is derived from an EMBL/GenBank/DDBJ whole genome shotgun (WGS) entry which is preliminary data.</text>
</comment>
<proteinExistence type="predicted"/>
<keyword evidence="1" id="KW-0472">Membrane</keyword>
<dbReference type="PANTHER" id="PTHR33780">
    <property type="entry name" value="EXPRESSED PROTEIN"/>
    <property type="match status" value="1"/>
</dbReference>
<evidence type="ECO:0000259" key="2">
    <source>
        <dbReference type="Pfam" id="PF25829"/>
    </source>
</evidence>
<feature type="domain" description="DUF7953" evidence="2">
    <location>
        <begin position="40"/>
        <end position="98"/>
    </location>
</feature>